<dbReference type="AlphaFoldDB" id="A0A0M2NJK0"/>
<dbReference type="STRING" id="270498.CHK_2488"/>
<protein>
    <submittedName>
        <fullName evidence="1">Uncharacterized protein</fullName>
    </submittedName>
</protein>
<dbReference type="Proteomes" id="UP000034076">
    <property type="component" value="Unassembled WGS sequence"/>
</dbReference>
<evidence type="ECO:0000313" key="2">
    <source>
        <dbReference type="Proteomes" id="UP000034076"/>
    </source>
</evidence>
<keyword evidence="2" id="KW-1185">Reference proteome</keyword>
<dbReference type="EMBL" id="LAYJ01000112">
    <property type="protein sequence ID" value="KKI50425.1"/>
    <property type="molecule type" value="Genomic_DNA"/>
</dbReference>
<reference evidence="1 2" key="1">
    <citation type="submission" date="2015-04" db="EMBL/GenBank/DDBJ databases">
        <title>Draft genome sequence of bacteremic isolate Catabacter hongkongensis type strain HKU16T.</title>
        <authorList>
            <person name="Lau S.K."/>
            <person name="Teng J.L."/>
            <person name="Huang Y."/>
            <person name="Curreem S.O."/>
            <person name="Tsui S.K."/>
            <person name="Woo P.C."/>
        </authorList>
    </citation>
    <scope>NUCLEOTIDE SEQUENCE [LARGE SCALE GENOMIC DNA]</scope>
    <source>
        <strain evidence="1 2">HKU16</strain>
    </source>
</reference>
<organism evidence="1 2">
    <name type="scientific">Christensenella hongkongensis</name>
    <dbReference type="NCBI Taxonomy" id="270498"/>
    <lineage>
        <taxon>Bacteria</taxon>
        <taxon>Bacillati</taxon>
        <taxon>Bacillota</taxon>
        <taxon>Clostridia</taxon>
        <taxon>Christensenellales</taxon>
        <taxon>Christensenellaceae</taxon>
        <taxon>Christensenella</taxon>
    </lineage>
</organism>
<sequence length="54" mass="6518">MFCSHCNKYSDIEKLTFLRFYSKKFLLLAVHFKKQQSRPYLRGQLCCKIEIISL</sequence>
<gene>
    <name evidence="1" type="ORF">CHK_2488</name>
</gene>
<comment type="caution">
    <text evidence="1">The sequence shown here is derived from an EMBL/GenBank/DDBJ whole genome shotgun (WGS) entry which is preliminary data.</text>
</comment>
<proteinExistence type="predicted"/>
<name>A0A0M2NJK0_9FIRM</name>
<accession>A0A0M2NJK0</accession>
<evidence type="ECO:0000313" key="1">
    <source>
        <dbReference type="EMBL" id="KKI50425.1"/>
    </source>
</evidence>